<protein>
    <submittedName>
        <fullName evidence="2">Alpha/beta hydrolase</fullName>
    </submittedName>
</protein>
<evidence type="ECO:0000259" key="1">
    <source>
        <dbReference type="Pfam" id="PF00561"/>
    </source>
</evidence>
<dbReference type="AlphaFoldDB" id="A0A7Z2VY64"/>
<feature type="domain" description="AB hydrolase-1" evidence="1">
    <location>
        <begin position="29"/>
        <end position="278"/>
    </location>
</feature>
<dbReference type="PANTHER" id="PTHR43798:SF33">
    <property type="entry name" value="HYDROLASE, PUTATIVE (AFU_ORTHOLOGUE AFUA_2G14860)-RELATED"/>
    <property type="match status" value="1"/>
</dbReference>
<gene>
    <name evidence="2" type="ORF">HH212_14455</name>
</gene>
<keyword evidence="2" id="KW-0378">Hydrolase</keyword>
<dbReference type="GO" id="GO:0016020">
    <property type="term" value="C:membrane"/>
    <property type="evidence" value="ECO:0007669"/>
    <property type="project" value="TreeGrafter"/>
</dbReference>
<evidence type="ECO:0000313" key="3">
    <source>
        <dbReference type="Proteomes" id="UP000502415"/>
    </source>
</evidence>
<dbReference type="InterPro" id="IPR050266">
    <property type="entry name" value="AB_hydrolase_sf"/>
</dbReference>
<dbReference type="PANTHER" id="PTHR43798">
    <property type="entry name" value="MONOACYLGLYCEROL LIPASE"/>
    <property type="match status" value="1"/>
</dbReference>
<keyword evidence="3" id="KW-1185">Reference proteome</keyword>
<evidence type="ECO:0000313" key="2">
    <source>
        <dbReference type="EMBL" id="QJE01085.1"/>
    </source>
</evidence>
<dbReference type="GO" id="GO:0016787">
    <property type="term" value="F:hydrolase activity"/>
    <property type="evidence" value="ECO:0007669"/>
    <property type="project" value="UniProtKB-KW"/>
</dbReference>
<dbReference type="KEGG" id="mfy:HH212_14455"/>
<name>A0A7Z2VY64_9BURK</name>
<dbReference type="InterPro" id="IPR000073">
    <property type="entry name" value="AB_hydrolase_1"/>
</dbReference>
<dbReference type="SUPFAM" id="SSF53474">
    <property type="entry name" value="alpha/beta-Hydrolases"/>
    <property type="match status" value="1"/>
</dbReference>
<dbReference type="EMBL" id="CP051685">
    <property type="protein sequence ID" value="QJE01085.1"/>
    <property type="molecule type" value="Genomic_DNA"/>
</dbReference>
<dbReference type="Proteomes" id="UP000502415">
    <property type="component" value="Chromosome"/>
</dbReference>
<dbReference type="RefSeq" id="WP_170203114.1">
    <property type="nucleotide sequence ID" value="NZ_CP051685.1"/>
</dbReference>
<accession>A0A7Z2VY64</accession>
<proteinExistence type="predicted"/>
<dbReference type="Gene3D" id="3.40.50.1820">
    <property type="entry name" value="alpha/beta hydrolase"/>
    <property type="match status" value="1"/>
</dbReference>
<dbReference type="Pfam" id="PF00561">
    <property type="entry name" value="Abhydrolase_1"/>
    <property type="match status" value="1"/>
</dbReference>
<dbReference type="PRINTS" id="PR00111">
    <property type="entry name" value="ABHYDROLASE"/>
</dbReference>
<dbReference type="InterPro" id="IPR029058">
    <property type="entry name" value="AB_hydrolase_fold"/>
</dbReference>
<reference evidence="2 3" key="1">
    <citation type="submission" date="2020-04" db="EMBL/GenBank/DDBJ databases">
        <title>Genome sequencing of novel species.</title>
        <authorList>
            <person name="Heo J."/>
            <person name="Kim S.-J."/>
            <person name="Kim J.-S."/>
            <person name="Hong S.-B."/>
            <person name="Kwon S.-W."/>
        </authorList>
    </citation>
    <scope>NUCLEOTIDE SEQUENCE [LARGE SCALE GENOMIC DNA]</scope>
    <source>
        <strain evidence="2 3">GN2-R2</strain>
    </source>
</reference>
<sequence>MMPSRSEFLAIRGLRIHLRHWGPQGAPKLFMAHGWMDMSASFQFVVDALQGEWHVIAPDWRGFGLSERAGADTYWFPDYFADLEAILDHCAPGEAVNLLGHSMGGNIVSVYAGIRPERVARLVNLEGFGLPATRPEQAPGRYARWLEEVKAPAPMRAYASLEEVAARLQKTNPRLPAARAAFLAQHWAARNAQGSWEILGDPAHKMTSPLLYQAEEVMACWRRITAPVLWVEAEHTDMWRWMGPKEHARAEVDRRLAQVPDVTPRMMPDAGHMLHHDQPQLLARMIEEFLAQPRRSAAEAA</sequence>
<organism evidence="2 3">
    <name type="scientific">Massilia forsythiae</name>
    <dbReference type="NCBI Taxonomy" id="2728020"/>
    <lineage>
        <taxon>Bacteria</taxon>
        <taxon>Pseudomonadati</taxon>
        <taxon>Pseudomonadota</taxon>
        <taxon>Betaproteobacteria</taxon>
        <taxon>Burkholderiales</taxon>
        <taxon>Oxalobacteraceae</taxon>
        <taxon>Telluria group</taxon>
        <taxon>Massilia</taxon>
    </lineage>
</organism>